<dbReference type="KEGG" id="vg:77932142"/>
<evidence type="ECO:0000259" key="3">
    <source>
        <dbReference type="SMART" id="SM00244"/>
    </source>
</evidence>
<organism evidence="4 5">
    <name type="scientific">Arthrobacter phage Seahorse</name>
    <dbReference type="NCBI Taxonomy" id="2419611"/>
    <lineage>
        <taxon>Viruses</taxon>
        <taxon>Duplodnaviria</taxon>
        <taxon>Heunggongvirae</taxon>
        <taxon>Uroviricota</taxon>
        <taxon>Caudoviricetes</taxon>
        <taxon>Seamegvirus</taxon>
        <taxon>Seamegvirus seahorse</taxon>
    </lineage>
</organism>
<dbReference type="Pfam" id="PF01145">
    <property type="entry name" value="Band_7"/>
    <property type="match status" value="1"/>
</dbReference>
<accession>A0A3G3M665</accession>
<keyword evidence="2" id="KW-1133">Transmembrane helix</keyword>
<evidence type="ECO:0000256" key="1">
    <source>
        <dbReference type="SAM" id="Coils"/>
    </source>
</evidence>
<dbReference type="RefSeq" id="YP_010656263.1">
    <property type="nucleotide sequence ID" value="NC_070836.1"/>
</dbReference>
<dbReference type="GeneID" id="77932142"/>
<protein>
    <recommendedName>
        <fullName evidence="3">Band 7 domain-containing protein</fullName>
    </recommendedName>
</protein>
<gene>
    <name evidence="4" type="primary">77</name>
    <name evidence="4" type="ORF">PBI_SEAHORSE_77</name>
</gene>
<dbReference type="CDD" id="cd03401">
    <property type="entry name" value="SPFH_prohibitin"/>
    <property type="match status" value="1"/>
</dbReference>
<evidence type="ECO:0000313" key="4">
    <source>
        <dbReference type="EMBL" id="AYR01577.1"/>
    </source>
</evidence>
<reference evidence="4 5" key="1">
    <citation type="submission" date="2018-09" db="EMBL/GenBank/DDBJ databases">
        <authorList>
            <person name="Rimple P.A."/>
            <person name="Stoner T.H."/>
            <person name="Garlena R.A."/>
            <person name="Russell D.A."/>
            <person name="Pope W.H."/>
            <person name="Jacobs-Sera D."/>
            <person name="Hatfull G.F."/>
        </authorList>
    </citation>
    <scope>NUCLEOTIDE SEQUENCE [LARGE SCALE GENOMIC DNA]</scope>
</reference>
<dbReference type="InterPro" id="IPR001107">
    <property type="entry name" value="Band_7"/>
</dbReference>
<sequence>MFIVAIILAALAIGAFIFGQRAEFTTGYREEPDRTPNKIAKLVALGLTALAIVALLISTVYSQDAGEAKVLKSWSGSIEGQDTTEGYSVKAPWVDAIDYDIRNQQAAYVGNGNDDYNGKKPDGPQITFTDKDGVSANADVVVRYSIRPDKVTEVFRAYGPQETFKSRLINNDIRSVVRIAPTGYSTIDVLTKRADIENAIGKALAKRWESEGVQVESVALQEIRYADNVKQRFDDAQNARTEIVKAQAELEATKISAQQKVVQAKAEADANATLAKSLTEPILKQRYIDALSKSKFMVVPEGGGNIINIPADK</sequence>
<feature type="coiled-coil region" evidence="1">
    <location>
        <begin position="236"/>
        <end position="267"/>
    </location>
</feature>
<dbReference type="SMART" id="SM00244">
    <property type="entry name" value="PHB"/>
    <property type="match status" value="1"/>
</dbReference>
<dbReference type="Proteomes" id="UP000272407">
    <property type="component" value="Segment"/>
</dbReference>
<keyword evidence="2" id="KW-0472">Membrane</keyword>
<proteinExistence type="predicted"/>
<dbReference type="EMBL" id="MH910041">
    <property type="protein sequence ID" value="AYR01577.1"/>
    <property type="molecule type" value="Genomic_DNA"/>
</dbReference>
<name>A0A3G3M665_9CAUD</name>
<evidence type="ECO:0000256" key="2">
    <source>
        <dbReference type="SAM" id="Phobius"/>
    </source>
</evidence>
<feature type="domain" description="Band 7" evidence="3">
    <location>
        <begin position="58"/>
        <end position="237"/>
    </location>
</feature>
<feature type="transmembrane region" description="Helical" evidence="2">
    <location>
        <begin position="43"/>
        <end position="62"/>
    </location>
</feature>
<dbReference type="InterPro" id="IPR000163">
    <property type="entry name" value="Prohibitin"/>
</dbReference>
<dbReference type="PANTHER" id="PTHR23222:SF0">
    <property type="entry name" value="PROHIBITIN 1"/>
    <property type="match status" value="1"/>
</dbReference>
<evidence type="ECO:0000313" key="5">
    <source>
        <dbReference type="Proteomes" id="UP000272407"/>
    </source>
</evidence>
<dbReference type="GO" id="GO:0016020">
    <property type="term" value="C:membrane"/>
    <property type="evidence" value="ECO:0007669"/>
    <property type="project" value="InterPro"/>
</dbReference>
<dbReference type="InterPro" id="IPR036013">
    <property type="entry name" value="Band_7/SPFH_dom_sf"/>
</dbReference>
<keyword evidence="5" id="KW-1185">Reference proteome</keyword>
<dbReference type="Gene3D" id="3.30.479.30">
    <property type="entry name" value="Band 7 domain"/>
    <property type="match status" value="1"/>
</dbReference>
<keyword evidence="2" id="KW-0812">Transmembrane</keyword>
<keyword evidence="1" id="KW-0175">Coiled coil</keyword>
<dbReference type="SUPFAM" id="SSF117892">
    <property type="entry name" value="Band 7/SPFH domain"/>
    <property type="match status" value="1"/>
</dbReference>
<dbReference type="PANTHER" id="PTHR23222">
    <property type="entry name" value="PROHIBITIN"/>
    <property type="match status" value="1"/>
</dbReference>